<dbReference type="PANTHER" id="PTHR30629:SF6">
    <property type="entry name" value="PROPHAGE INTEGRASE INTA-RELATED"/>
    <property type="match status" value="1"/>
</dbReference>
<evidence type="ECO:0000256" key="1">
    <source>
        <dbReference type="ARBA" id="ARBA00008857"/>
    </source>
</evidence>
<comment type="caution">
    <text evidence="6">The sequence shown here is derived from an EMBL/GenBank/DDBJ whole genome shotgun (WGS) entry which is preliminary data.</text>
</comment>
<dbReference type="RefSeq" id="WP_184642695.1">
    <property type="nucleotide sequence ID" value="NZ_JACIFZ010000018.1"/>
</dbReference>
<protein>
    <submittedName>
        <fullName evidence="6">Integrase</fullName>
    </submittedName>
</protein>
<dbReference type="InterPro" id="IPR011010">
    <property type="entry name" value="DNA_brk_join_enz"/>
</dbReference>
<name>A0A840G2I8_9BURK</name>
<evidence type="ECO:0000256" key="3">
    <source>
        <dbReference type="ARBA" id="ARBA00023172"/>
    </source>
</evidence>
<feature type="region of interest" description="Disordered" evidence="4">
    <location>
        <begin position="154"/>
        <end position="173"/>
    </location>
</feature>
<dbReference type="Gene3D" id="3.30.160.390">
    <property type="entry name" value="Integrase, DNA-binding domain"/>
    <property type="match status" value="1"/>
</dbReference>
<keyword evidence="2" id="KW-0229">DNA integration</keyword>
<dbReference type="InterPro" id="IPR038488">
    <property type="entry name" value="Integrase_DNA-bd_sf"/>
</dbReference>
<sequence>MVRPSKNQAVDLSQAVDLTAGIIERLSCPGDKQQAFLRDSKAPGLRVRVTANGAKSFVFEAKLDRRTIRRTIGDVRAWRIDAARAEAFRLRVAMDGGNDPRELARQQQEARAETAAQAKKDAITVGDAWKVYLQARKPNWGVRHYADHEKLAQEGGKIIKRGTRGTGQTKPGPLHPLLSMKLSDLTPDAVEAWSAQQGQERKTYGRLAWRCLKAFITWCSEEPDYKRIVDPEAAKTRKTRDAFGKAGKKKDVLLKEQLPAWFTAVKALPSPTLSAYLQTLLVIGARRGELLALKWADIDERWKSITIRDKVEGDRQIPLTPYVWHLISALPRVNQYVFASPVKEKAHLSDPNGGMTDACIAAGLEGLTLHGLRRSFKSLTEWLEIPAGVVAQIMGHKPSATAEKHYTVRPLDLLRVHHERIEAWMLEQAGIRFPSPEAATETASQTSQN</sequence>
<dbReference type="Pfam" id="PF13356">
    <property type="entry name" value="Arm-DNA-bind_3"/>
    <property type="match status" value="1"/>
</dbReference>
<dbReference type="SUPFAM" id="SSF56349">
    <property type="entry name" value="DNA breaking-rejoining enzymes"/>
    <property type="match status" value="1"/>
</dbReference>
<dbReference type="InterPro" id="IPR025166">
    <property type="entry name" value="Integrase_DNA_bind_dom"/>
</dbReference>
<dbReference type="PANTHER" id="PTHR30629">
    <property type="entry name" value="PROPHAGE INTEGRASE"/>
    <property type="match status" value="1"/>
</dbReference>
<evidence type="ECO:0000313" key="7">
    <source>
        <dbReference type="Proteomes" id="UP000524450"/>
    </source>
</evidence>
<accession>A0A840G2I8</accession>
<dbReference type="EMBL" id="JACIFZ010000018">
    <property type="protein sequence ID" value="MBB4226010.1"/>
    <property type="molecule type" value="Genomic_DNA"/>
</dbReference>
<dbReference type="AlphaFoldDB" id="A0A840G2I8"/>
<gene>
    <name evidence="6" type="ORF">GGD71_006823</name>
</gene>
<dbReference type="GO" id="GO:0003677">
    <property type="term" value="F:DNA binding"/>
    <property type="evidence" value="ECO:0007669"/>
    <property type="project" value="InterPro"/>
</dbReference>
<evidence type="ECO:0000259" key="5">
    <source>
        <dbReference type="PROSITE" id="PS51898"/>
    </source>
</evidence>
<dbReference type="PROSITE" id="PS51898">
    <property type="entry name" value="TYR_RECOMBINASE"/>
    <property type="match status" value="1"/>
</dbReference>
<proteinExistence type="inferred from homology"/>
<evidence type="ECO:0000256" key="4">
    <source>
        <dbReference type="SAM" id="MobiDB-lite"/>
    </source>
</evidence>
<comment type="similarity">
    <text evidence="1">Belongs to the 'phage' integrase family.</text>
</comment>
<evidence type="ECO:0000256" key="2">
    <source>
        <dbReference type="ARBA" id="ARBA00022908"/>
    </source>
</evidence>
<dbReference type="GO" id="GO:0006310">
    <property type="term" value="P:DNA recombination"/>
    <property type="evidence" value="ECO:0007669"/>
    <property type="project" value="UniProtKB-KW"/>
</dbReference>
<dbReference type="Gene3D" id="1.10.443.10">
    <property type="entry name" value="Intergrase catalytic core"/>
    <property type="match status" value="1"/>
</dbReference>
<keyword evidence="3" id="KW-0233">DNA recombination</keyword>
<dbReference type="Pfam" id="PF00589">
    <property type="entry name" value="Phage_integrase"/>
    <property type="match status" value="1"/>
</dbReference>
<dbReference type="Proteomes" id="UP000524450">
    <property type="component" value="Unassembled WGS sequence"/>
</dbReference>
<evidence type="ECO:0000313" key="6">
    <source>
        <dbReference type="EMBL" id="MBB4226010.1"/>
    </source>
</evidence>
<feature type="domain" description="Tyr recombinase" evidence="5">
    <location>
        <begin position="248"/>
        <end position="419"/>
    </location>
</feature>
<reference evidence="6 7" key="1">
    <citation type="submission" date="2020-08" db="EMBL/GenBank/DDBJ databases">
        <title>Genomic Encyclopedia of Type Strains, Phase IV (KMG-V): Genome sequencing to study the core and pangenomes of soil and plant-associated prokaryotes.</title>
        <authorList>
            <person name="Whitman W."/>
        </authorList>
    </citation>
    <scope>NUCLEOTIDE SEQUENCE [LARGE SCALE GENOMIC DNA]</scope>
    <source>
        <strain evidence="6 7">34/80</strain>
    </source>
</reference>
<organism evidence="6 7">
    <name type="scientific">Variovorax guangxiensis</name>
    <dbReference type="NCBI Taxonomy" id="1775474"/>
    <lineage>
        <taxon>Bacteria</taxon>
        <taxon>Pseudomonadati</taxon>
        <taxon>Pseudomonadota</taxon>
        <taxon>Betaproteobacteria</taxon>
        <taxon>Burkholderiales</taxon>
        <taxon>Comamonadaceae</taxon>
        <taxon>Variovorax</taxon>
    </lineage>
</organism>
<dbReference type="InterPro" id="IPR050808">
    <property type="entry name" value="Phage_Integrase"/>
</dbReference>
<dbReference type="GO" id="GO:0015074">
    <property type="term" value="P:DNA integration"/>
    <property type="evidence" value="ECO:0007669"/>
    <property type="project" value="UniProtKB-KW"/>
</dbReference>
<dbReference type="InterPro" id="IPR002104">
    <property type="entry name" value="Integrase_catalytic"/>
</dbReference>
<dbReference type="InterPro" id="IPR013762">
    <property type="entry name" value="Integrase-like_cat_sf"/>
</dbReference>